<dbReference type="GO" id="GO:0005525">
    <property type="term" value="F:GTP binding"/>
    <property type="evidence" value="ECO:0007669"/>
    <property type="project" value="InterPro"/>
</dbReference>
<dbReference type="InterPro" id="IPR005225">
    <property type="entry name" value="Small_GTP-bd"/>
</dbReference>
<dbReference type="GO" id="GO:0003924">
    <property type="term" value="F:GTPase activity"/>
    <property type="evidence" value="ECO:0007669"/>
    <property type="project" value="InterPro"/>
</dbReference>
<dbReference type="PRINTS" id="PR00449">
    <property type="entry name" value="RASTRNSFRMNG"/>
</dbReference>
<dbReference type="AlphaFoldDB" id="A0A1J4JWF8"/>
<keyword evidence="1" id="KW-0547">Nucleotide-binding</keyword>
<dbReference type="SMART" id="SM00175">
    <property type="entry name" value="RAB"/>
    <property type="match status" value="1"/>
</dbReference>
<dbReference type="Pfam" id="PF00071">
    <property type="entry name" value="Ras"/>
    <property type="match status" value="1"/>
</dbReference>
<dbReference type="SMART" id="SM00176">
    <property type="entry name" value="RAN"/>
    <property type="match status" value="1"/>
</dbReference>
<protein>
    <submittedName>
        <fullName evidence="2">Small GTP-binding protein</fullName>
    </submittedName>
</protein>
<dbReference type="Proteomes" id="UP000179807">
    <property type="component" value="Unassembled WGS sequence"/>
</dbReference>
<comment type="caution">
    <text evidence="2">The sequence shown here is derived from an EMBL/GenBank/DDBJ whole genome shotgun (WGS) entry which is preliminary data.</text>
</comment>
<dbReference type="VEuPathDB" id="TrichDB:TRFO_29143"/>
<evidence type="ECO:0000256" key="1">
    <source>
        <dbReference type="ARBA" id="ARBA00022741"/>
    </source>
</evidence>
<dbReference type="RefSeq" id="XP_068356617.1">
    <property type="nucleotide sequence ID" value="XM_068506603.1"/>
</dbReference>
<organism evidence="2 3">
    <name type="scientific">Tritrichomonas foetus</name>
    <dbReference type="NCBI Taxonomy" id="1144522"/>
    <lineage>
        <taxon>Eukaryota</taxon>
        <taxon>Metamonada</taxon>
        <taxon>Parabasalia</taxon>
        <taxon>Tritrichomonadida</taxon>
        <taxon>Tritrichomonadidae</taxon>
        <taxon>Tritrichomonas</taxon>
    </lineage>
</organism>
<dbReference type="NCBIfam" id="TIGR00231">
    <property type="entry name" value="small_GTP"/>
    <property type="match status" value="1"/>
</dbReference>
<dbReference type="PANTHER" id="PTHR47978">
    <property type="match status" value="1"/>
</dbReference>
<keyword evidence="3" id="KW-1185">Reference proteome</keyword>
<proteinExistence type="predicted"/>
<dbReference type="SMART" id="SM00173">
    <property type="entry name" value="RAS"/>
    <property type="match status" value="1"/>
</dbReference>
<dbReference type="GeneID" id="94841307"/>
<gene>
    <name evidence="2" type="ORF">TRFO_29143</name>
</gene>
<reference evidence="2" key="1">
    <citation type="submission" date="2016-10" db="EMBL/GenBank/DDBJ databases">
        <authorList>
            <person name="Benchimol M."/>
            <person name="Almeida L.G."/>
            <person name="Vasconcelos A.T."/>
            <person name="Perreira-Neves A."/>
            <person name="Rosa I.A."/>
            <person name="Tasca T."/>
            <person name="Bogo M.R."/>
            <person name="de Souza W."/>
        </authorList>
    </citation>
    <scope>NUCLEOTIDE SEQUENCE [LARGE SCALE GENOMIC DNA]</scope>
    <source>
        <strain evidence="2">K</strain>
    </source>
</reference>
<name>A0A1J4JWF8_9EUKA</name>
<dbReference type="InterPro" id="IPR001806">
    <property type="entry name" value="Small_GTPase"/>
</dbReference>
<dbReference type="SMART" id="SM00174">
    <property type="entry name" value="RHO"/>
    <property type="match status" value="1"/>
</dbReference>
<dbReference type="SUPFAM" id="SSF52540">
    <property type="entry name" value="P-loop containing nucleoside triphosphate hydrolases"/>
    <property type="match status" value="1"/>
</dbReference>
<dbReference type="PROSITE" id="PS51421">
    <property type="entry name" value="RAS"/>
    <property type="match status" value="1"/>
</dbReference>
<dbReference type="PROSITE" id="PS51420">
    <property type="entry name" value="RHO"/>
    <property type="match status" value="1"/>
</dbReference>
<dbReference type="FunFam" id="3.40.50.300:FF:000808">
    <property type="entry name" value="Small GTP-binding protein, putative"/>
    <property type="match status" value="1"/>
</dbReference>
<evidence type="ECO:0000313" key="2">
    <source>
        <dbReference type="EMBL" id="OHT03481.1"/>
    </source>
</evidence>
<dbReference type="EMBL" id="MLAK01000826">
    <property type="protein sequence ID" value="OHT03481.1"/>
    <property type="molecule type" value="Genomic_DNA"/>
</dbReference>
<evidence type="ECO:0000313" key="3">
    <source>
        <dbReference type="Proteomes" id="UP000179807"/>
    </source>
</evidence>
<accession>A0A1J4JWF8</accession>
<dbReference type="Gene3D" id="3.40.50.300">
    <property type="entry name" value="P-loop containing nucleotide triphosphate hydrolases"/>
    <property type="match status" value="1"/>
</dbReference>
<dbReference type="CDD" id="cd00154">
    <property type="entry name" value="Rab"/>
    <property type="match status" value="1"/>
</dbReference>
<dbReference type="InterPro" id="IPR027417">
    <property type="entry name" value="P-loop_NTPase"/>
</dbReference>
<dbReference type="OrthoDB" id="63533at2759"/>
<dbReference type="PROSITE" id="PS51419">
    <property type="entry name" value="RAB"/>
    <property type="match status" value="1"/>
</dbReference>
<sequence length="192" mass="21100">MPKVKTVLVGDAGVGKTCIAERIVRGTYTATSAATIGAANQMVTLQTERGPITFNIWDTAGQEKYRSLAPMYFSGAYIAYLVFDITNKNSLNALDDFYTLLQQRAPEECIYILVGNKMDLENQRQVTQDEAIDFSQRIGAVAYAETSALTGQGVREIFDIAASCENLKFDDDTMSQISSDLQPPQAQPKQCC</sequence>